<dbReference type="SUPFAM" id="SSF56112">
    <property type="entry name" value="Protein kinase-like (PK-like)"/>
    <property type="match status" value="1"/>
</dbReference>
<evidence type="ECO:0000256" key="13">
    <source>
        <dbReference type="ARBA" id="ARBA00025079"/>
    </source>
</evidence>
<dbReference type="GO" id="GO:0000781">
    <property type="term" value="C:chromosome, telomeric region"/>
    <property type="evidence" value="ECO:0007669"/>
    <property type="project" value="UniProtKB-SubCell"/>
</dbReference>
<evidence type="ECO:0000313" key="22">
    <source>
        <dbReference type="Proteomes" id="UP001271007"/>
    </source>
</evidence>
<keyword evidence="9 16" id="KW-0227">DNA damage</keyword>
<sequence>MKGAKGEKGEKGEITLADALEQVEANSVKGRTDGLADLTHILRANTRVETLSDPSFHRIYEALFRLTVLEQSAYPKTKTNITRSTAENRLSACASALRLAVERGVKLVKLKTVKSVLDHVAETLVLPGGKFCEPIALDYAKSMKALLSYPAHVEHLPQAERERISLFCLDCVSQASSDFGDDDAAPGAEATSIAGTSNGHSYRSSRSQFKESGGSQGSRSLDRQIVEEMVACLALLTAAPNKRGGSATSTILWGMIDLLKKTTSVARAHADAFDVINNILGMARVEDIGLTRKAVNPLIRLIRFYWPNKSSERLKAEMLKSLLYLRSYIVSALVGDDVTARSEMKGLLEVMRSEYGKRQEKEQLHLEDLRLHVGQQGYHQIGFGIFNLQNGSARSEANWATLYMIASLYNLLSGSEDDRTLSGEDDEDDINPRPRKRQRTTNEFEALIGFLASDTVPSRLGGLQALTFMAQQAKLSSKRIGTLVDKLSSSCNEENSSIASWALLALTGLASQVQASDARLSSRWASVWQLAIRAMNNAVTCRAACQLLLVMLRTDIASPQNIGDLSRMLTQSIEVAGPTTLADSALRLFSHVIKVMQRSNPTSASAAAESMINWLFRHFVPSMSTDKRYASLHSSYEPADIVELVDCCLGHPGHASTTTCFPVLSAVGGVWSMCAEEEKLLDYLLLLPDIAVAIYDMSEPFEVPPESLRSRASCETTLLNLLVAELHRAQELWSALIRERPLGINMDMFSTLCSSVSVASCVASCSSFRDERRQTQLQRQVQGLFDQMVGFASSRNCDQEKVDSMLMVFSSACSKLLTSDAPPRKCEERLCKAIHDVCEARRGIEETKGTHNDDTMDFEYEYDSQDSRQGPASNPLQDLKHEAAAGYTVASMRSSVSMYAAAITKLFQDSSTLRSSSASMVDYILSLPPDTILSSRCVVSRLPEIGIDLLAEDAERLLELCTEDVLPAYLYERSEVATGVVLDIMSSLVSLWTSPARKSLFDLGIDMYAWYTTTALTGGVLSPKVQKRVAVLLLQLCHVNTEYPHDSDVPSARTSLFQLLQIGSITVLFDLAGRISTIFGLFILSKHTDMFDDLQSSLPKDTEWVEGVAMRLLFLAKLASSWPSLLRQSVFYMFETAGLVQGSSKHAARCISELAGGLKFASPQELFHLFAPQLLYTWFQTETHTIDGLPFSAFQYNSLNAMILYNRTEITAQLLMRANDEGMQIVAGALDTTVSELAVHSFIKCAAYCIGRDLEAPPGQDETGREARLRKLVGREACKTLMETRSPAIIAQFYISAQLAEKDRWFEKREDYAPAALALAEIKRISHSDKPLPAPQQPSFKGRALCDQILRLCKRTSQNAIQPWDSSSFSLAARMLINTIHDALGTLHTCLVIRKLRLLICMSGDVPFSGFPIEMLIHTLRPYLSDSQCADDVIGILQYLFTHGQKHLRTIPAFLFGTITLIILRMRQHSAARQESTTQESQHKQTVQKMQSFQAWLVGYLQKCLAAAEPRHAATYATLARALGAVQLPGNAQKGSPESSLMLLLLEQDAVDHAALRASDRNEALVLLSENFIAPSSFTEDCLSLDEECVQIAQKIWTATRIAGMSDSFLSWAAGVIGRAYASAGLRPVSEATSKQRLESPASTKYEGLARSQAAVANRLAAMLHSRERHEASLADYTLRSIEQSFPGAEDAIAFEQMLPDAVVRAVTSGTYGYVPDFAIPQTAKHDGVDTIQRVLESPRAIPLGRWVQKLGLVLCSQTSNAPILSVLGAALQHDAELAMELVPYIVHMLLVRELDQEQGLRAQLSTALATSFGIPDIEVQPKQKYLLTLLLYLRSQKLPNEKTDADRLHWLEVDWLAAAQAADRCGMFTTALMFAESAVQPSPAARRSSSRASLSQISMAQIPQELLLSVFKSVEEPDSFYGVEQPASLDSVLERLDYEADGYKSLMFRSAQTNTDIQSSGKISPHNNRGLIHSLSLLNLDSLTFALLSSGFESAQSSAELMETARRLQQWDVAAPGQATSNDITNCFSAFRELSRVVDTTSAVGNLDTIIIAHMKSAGGLPSYQSTTGFLGALAVLVEAKCIVGSPSPDAFCVSWDQIRLRQRWMKMAPFEDSRLILSCRQTVLNTVLQNRSLVDTLGLKQSRKAELESLLDISRSAREHGQLQEALTATSQLNSSVRQAALHGIKGTAAAMLETASVLWRSDEPDASVRMLRDAVDARKAAIEDLPIDLSGLLAQLAHQLAEARLEKPDDILSKYLKPAISHLQNTRGEDAGKVFYEFASFCDRQLQNPGNIEDFNHIAKLRQAKEEEVKEYEKVKRPDKDTVTATNKARMWLNMDTADYKRLREARDTFLEQSLQNYMLALCASDDHDISILRFFALWLEHVDASNANEIVEKHLPQVPSWKFVVLMNQLMSRLENNGTPFQTSLKSLIRRICSEHPYHCLHHLFAATRPPSKTEDQAAISRTQISQDIRLEIQNKSKAGPLLRGVFKANNLFNELAFASIEDNRPGSQLAVQDMPSAAAIARNVPGLHVPPATISIALRPDGTYADIPTIVRYRSTMRIYTGNSKPKRLDAIASDGRTYIELYKSNDDLRQDAIMEQVFAEVSKMLHKHRTTRQRNLQVRTYCVVPLSTQSGIIQFVPNSTSLTDYLSPAHQKYYPHDVKHHVARDKIKALEKHSTESRVKEYRNICKHMQPVLRHFFFERFKDPDEWFAKRTAYTRTTAAISILGHVLGLGDRHCQNIMLDEKTGEVVHIDLGIAFEAGKVLPVPERVPFRLSRDVVDGMGITKTEGVFRRCCEFTMDALREDKDSIMTLLNVLRYDPLYNWSISPLRAKRMQEQTARSTADGEEGGSSRREPDAGEADRALSVVEKKLSKSLSTAATVNELIQQAVDERNLGTLFVGWSAYW</sequence>
<feature type="domain" description="PI3K/PI4K catalytic" evidence="18">
    <location>
        <begin position="2558"/>
        <end position="2869"/>
    </location>
</feature>
<feature type="region of interest" description="Disordered" evidence="17">
    <location>
        <begin position="2839"/>
        <end position="2865"/>
    </location>
</feature>
<dbReference type="InterPro" id="IPR014009">
    <property type="entry name" value="PIK_FAT"/>
</dbReference>
<proteinExistence type="inferred from homology"/>
<evidence type="ECO:0000259" key="18">
    <source>
        <dbReference type="PROSITE" id="PS50290"/>
    </source>
</evidence>
<protein>
    <recommendedName>
        <fullName evidence="5 16">Serine/threonine-protein kinase Tel1</fullName>
        <ecNumber evidence="4 16">2.7.11.1</ecNumber>
    </recommendedName>
</protein>
<dbReference type="Pfam" id="PF02260">
    <property type="entry name" value="FATC"/>
    <property type="match status" value="1"/>
</dbReference>
<accession>A0AAJ0G4Y3</accession>
<dbReference type="EC" id="2.7.11.1" evidence="4 16"/>
<dbReference type="PANTHER" id="PTHR37079">
    <property type="entry name" value="SERINE/THREONINE-PROTEIN KINASE ATM"/>
    <property type="match status" value="1"/>
</dbReference>
<keyword evidence="11 16" id="KW-0067">ATP-binding</keyword>
<dbReference type="SMART" id="SM00146">
    <property type="entry name" value="PI3Kc"/>
    <property type="match status" value="1"/>
</dbReference>
<dbReference type="InterPro" id="IPR016024">
    <property type="entry name" value="ARM-type_fold"/>
</dbReference>
<evidence type="ECO:0000256" key="3">
    <source>
        <dbReference type="ARBA" id="ARBA00011370"/>
    </source>
</evidence>
<evidence type="ECO:0000256" key="10">
    <source>
        <dbReference type="ARBA" id="ARBA00022777"/>
    </source>
</evidence>
<keyword evidence="8 16" id="KW-0547">Nucleotide-binding</keyword>
<feature type="compositionally biased region" description="Basic and acidic residues" evidence="17">
    <location>
        <begin position="2853"/>
        <end position="2865"/>
    </location>
</feature>
<dbReference type="InterPro" id="IPR036940">
    <property type="entry name" value="PI3/4_kinase_cat_sf"/>
</dbReference>
<keyword evidence="12 16" id="KW-0539">Nucleus</keyword>
<dbReference type="InterPro" id="IPR000403">
    <property type="entry name" value="PI3/4_kinase_cat_dom"/>
</dbReference>
<dbReference type="PROSITE" id="PS00916">
    <property type="entry name" value="PI3_4_KINASE_2"/>
    <property type="match status" value="1"/>
</dbReference>
<dbReference type="Pfam" id="PF11640">
    <property type="entry name" value="TAN"/>
    <property type="match status" value="1"/>
</dbReference>
<evidence type="ECO:0000259" key="19">
    <source>
        <dbReference type="PROSITE" id="PS51189"/>
    </source>
</evidence>
<dbReference type="PROSITE" id="PS51190">
    <property type="entry name" value="FATC"/>
    <property type="match status" value="1"/>
</dbReference>
<evidence type="ECO:0000256" key="16">
    <source>
        <dbReference type="RuleBase" id="RU365027"/>
    </source>
</evidence>
<evidence type="ECO:0000256" key="9">
    <source>
        <dbReference type="ARBA" id="ARBA00022763"/>
    </source>
</evidence>
<dbReference type="EMBL" id="JAWDJX010000054">
    <property type="protein sequence ID" value="KAK3047985.1"/>
    <property type="molecule type" value="Genomic_DNA"/>
</dbReference>
<reference evidence="21" key="1">
    <citation type="submission" date="2023-04" db="EMBL/GenBank/DDBJ databases">
        <title>Black Yeasts Isolated from many extreme environments.</title>
        <authorList>
            <person name="Coleine C."/>
            <person name="Stajich J.E."/>
            <person name="Selbmann L."/>
        </authorList>
    </citation>
    <scope>NUCLEOTIDE SEQUENCE</scope>
    <source>
        <strain evidence="21">CCFEE 5312</strain>
    </source>
</reference>
<keyword evidence="22" id="KW-1185">Reference proteome</keyword>
<evidence type="ECO:0000313" key="21">
    <source>
        <dbReference type="EMBL" id="KAK3047985.1"/>
    </source>
</evidence>
<dbReference type="PROSITE" id="PS50290">
    <property type="entry name" value="PI3_4_KINASE_3"/>
    <property type="match status" value="1"/>
</dbReference>
<evidence type="ECO:0000256" key="12">
    <source>
        <dbReference type="ARBA" id="ARBA00023242"/>
    </source>
</evidence>
<dbReference type="Pfam" id="PF00454">
    <property type="entry name" value="PI3_PI4_kinase"/>
    <property type="match status" value="1"/>
</dbReference>
<dbReference type="GO" id="GO:0005524">
    <property type="term" value="F:ATP binding"/>
    <property type="evidence" value="ECO:0007669"/>
    <property type="project" value="UniProtKB-KW"/>
</dbReference>
<evidence type="ECO:0000256" key="6">
    <source>
        <dbReference type="ARBA" id="ARBA00022527"/>
    </source>
</evidence>
<keyword evidence="16" id="KW-0156">Chromatin regulator</keyword>
<dbReference type="SMART" id="SM01343">
    <property type="entry name" value="FATC"/>
    <property type="match status" value="1"/>
</dbReference>
<dbReference type="Proteomes" id="UP001271007">
    <property type="component" value="Unassembled WGS sequence"/>
</dbReference>
<dbReference type="Gene3D" id="3.30.1010.10">
    <property type="entry name" value="Phosphatidylinositol 3-kinase Catalytic Subunit, Chain A, domain 4"/>
    <property type="match status" value="1"/>
</dbReference>
<dbReference type="InterPro" id="IPR044107">
    <property type="entry name" value="PIKKc_ATM"/>
</dbReference>
<evidence type="ECO:0000256" key="8">
    <source>
        <dbReference type="ARBA" id="ARBA00022741"/>
    </source>
</evidence>
<dbReference type="InterPro" id="IPR021668">
    <property type="entry name" value="TAN"/>
</dbReference>
<evidence type="ECO:0000259" key="20">
    <source>
        <dbReference type="PROSITE" id="PS51190"/>
    </source>
</evidence>
<evidence type="ECO:0000256" key="7">
    <source>
        <dbReference type="ARBA" id="ARBA00022679"/>
    </source>
</evidence>
<keyword evidence="16" id="KW-0158">Chromosome</keyword>
<dbReference type="SUPFAM" id="SSF48371">
    <property type="entry name" value="ARM repeat"/>
    <property type="match status" value="1"/>
</dbReference>
<comment type="catalytic activity">
    <reaction evidence="14 16">
        <text>L-threonyl-[protein] + ATP = O-phospho-L-threonyl-[protein] + ADP + H(+)</text>
        <dbReference type="Rhea" id="RHEA:46608"/>
        <dbReference type="Rhea" id="RHEA-COMP:11060"/>
        <dbReference type="Rhea" id="RHEA-COMP:11605"/>
        <dbReference type="ChEBI" id="CHEBI:15378"/>
        <dbReference type="ChEBI" id="CHEBI:30013"/>
        <dbReference type="ChEBI" id="CHEBI:30616"/>
        <dbReference type="ChEBI" id="CHEBI:61977"/>
        <dbReference type="ChEBI" id="CHEBI:456216"/>
        <dbReference type="EC" id="2.7.11.1"/>
    </reaction>
</comment>
<evidence type="ECO:0000256" key="17">
    <source>
        <dbReference type="SAM" id="MobiDB-lite"/>
    </source>
</evidence>
<dbReference type="InterPro" id="IPR018936">
    <property type="entry name" value="PI3/4_kinase_CS"/>
</dbReference>
<keyword evidence="16" id="KW-0779">Telomere</keyword>
<dbReference type="CDD" id="cd05171">
    <property type="entry name" value="PIKKc_ATM"/>
    <property type="match status" value="1"/>
</dbReference>
<dbReference type="Gene3D" id="1.10.1070.11">
    <property type="entry name" value="Phosphatidylinositol 3-/4-kinase, catalytic domain"/>
    <property type="match status" value="1"/>
</dbReference>
<dbReference type="GO" id="GO:0006325">
    <property type="term" value="P:chromatin organization"/>
    <property type="evidence" value="ECO:0007669"/>
    <property type="project" value="UniProtKB-KW"/>
</dbReference>
<name>A0AAJ0G4Y3_9PEZI</name>
<dbReference type="GO" id="GO:0005634">
    <property type="term" value="C:nucleus"/>
    <property type="evidence" value="ECO:0007669"/>
    <property type="project" value="UniProtKB-SubCell"/>
</dbReference>
<comment type="subcellular location">
    <subcellularLocation>
        <location evidence="16">Chromosome</location>
        <location evidence="16">Telomere</location>
    </subcellularLocation>
    <subcellularLocation>
        <location evidence="1 16">Nucleus</location>
    </subcellularLocation>
</comment>
<evidence type="ECO:0000256" key="15">
    <source>
        <dbReference type="ARBA" id="ARBA00048679"/>
    </source>
</evidence>
<organism evidence="21 22">
    <name type="scientific">Extremus antarcticus</name>
    <dbReference type="NCBI Taxonomy" id="702011"/>
    <lineage>
        <taxon>Eukaryota</taxon>
        <taxon>Fungi</taxon>
        <taxon>Dikarya</taxon>
        <taxon>Ascomycota</taxon>
        <taxon>Pezizomycotina</taxon>
        <taxon>Dothideomycetes</taxon>
        <taxon>Dothideomycetidae</taxon>
        <taxon>Mycosphaerellales</taxon>
        <taxon>Extremaceae</taxon>
        <taxon>Extremus</taxon>
    </lineage>
</organism>
<comment type="subunit">
    <text evidence="3">Associates with DNA double-strand breaks.</text>
</comment>
<dbReference type="SMART" id="SM01342">
    <property type="entry name" value="TAN"/>
    <property type="match status" value="1"/>
</dbReference>
<evidence type="ECO:0000256" key="5">
    <source>
        <dbReference type="ARBA" id="ARBA00014619"/>
    </source>
</evidence>
<evidence type="ECO:0000256" key="2">
    <source>
        <dbReference type="ARBA" id="ARBA00010769"/>
    </source>
</evidence>
<keyword evidence="6 16" id="KW-0723">Serine/threonine-protein kinase</keyword>
<feature type="domain" description="FAT" evidence="19">
    <location>
        <begin position="1858"/>
        <end position="2454"/>
    </location>
</feature>
<comment type="similarity">
    <text evidence="2 16">Belongs to the PI3/PI4-kinase family. ATM subfamily.</text>
</comment>
<feature type="compositionally biased region" description="Polar residues" evidence="17">
    <location>
        <begin position="193"/>
        <end position="207"/>
    </location>
</feature>
<keyword evidence="10 16" id="KW-0418">Kinase</keyword>
<dbReference type="InterPro" id="IPR003152">
    <property type="entry name" value="FATC_dom"/>
</dbReference>
<dbReference type="PROSITE" id="PS51189">
    <property type="entry name" value="FAT"/>
    <property type="match status" value="1"/>
</dbReference>
<dbReference type="GO" id="GO:0004674">
    <property type="term" value="F:protein serine/threonine kinase activity"/>
    <property type="evidence" value="ECO:0007669"/>
    <property type="project" value="UniProtKB-KW"/>
</dbReference>
<evidence type="ECO:0000256" key="14">
    <source>
        <dbReference type="ARBA" id="ARBA00047899"/>
    </source>
</evidence>
<dbReference type="InterPro" id="IPR038980">
    <property type="entry name" value="ATM_plant"/>
</dbReference>
<keyword evidence="7 16" id="KW-0808">Transferase</keyword>
<dbReference type="PANTHER" id="PTHR37079:SF4">
    <property type="entry name" value="SERINE_THREONINE-PROTEIN KINASE ATM"/>
    <property type="match status" value="1"/>
</dbReference>
<comment type="function">
    <text evidence="13 16">Serine/threonine protein kinase which activates checkpoint signaling upon genotoxic stresses such as ionizing radiation (IR), ultraviolet light (UV), or DNA replication stalling, thereby acting as a DNA damage sensor. Recognizes the substrate consensus sequence [ST]-Q. Phosphorylates histone H2A to form H2AS128ph (gamma-H2A) at sites of DNA damage, involved in the regulation of DNA damage response mechanism. Required for the control of telomere length and genome stability.</text>
</comment>
<comment type="catalytic activity">
    <reaction evidence="15">
        <text>L-seryl-[protein] + ATP = O-phospho-L-seryl-[protein] + ADP + H(+)</text>
        <dbReference type="Rhea" id="RHEA:17989"/>
        <dbReference type="Rhea" id="RHEA-COMP:9863"/>
        <dbReference type="Rhea" id="RHEA-COMP:11604"/>
        <dbReference type="ChEBI" id="CHEBI:15378"/>
        <dbReference type="ChEBI" id="CHEBI:29999"/>
        <dbReference type="ChEBI" id="CHEBI:30616"/>
        <dbReference type="ChEBI" id="CHEBI:83421"/>
        <dbReference type="ChEBI" id="CHEBI:456216"/>
        <dbReference type="EC" id="2.7.11.1"/>
    </reaction>
</comment>
<dbReference type="GO" id="GO:0035556">
    <property type="term" value="P:intracellular signal transduction"/>
    <property type="evidence" value="ECO:0007669"/>
    <property type="project" value="UniProtKB-ARBA"/>
</dbReference>
<feature type="domain" description="FATC" evidence="20">
    <location>
        <begin position="2877"/>
        <end position="2909"/>
    </location>
</feature>
<feature type="region of interest" description="Disordered" evidence="17">
    <location>
        <begin position="419"/>
        <end position="438"/>
    </location>
</feature>
<dbReference type="InterPro" id="IPR011009">
    <property type="entry name" value="Kinase-like_dom_sf"/>
</dbReference>
<evidence type="ECO:0000256" key="1">
    <source>
        <dbReference type="ARBA" id="ARBA00004123"/>
    </source>
</evidence>
<evidence type="ECO:0000256" key="4">
    <source>
        <dbReference type="ARBA" id="ARBA00012513"/>
    </source>
</evidence>
<evidence type="ECO:0000256" key="11">
    <source>
        <dbReference type="ARBA" id="ARBA00022840"/>
    </source>
</evidence>
<gene>
    <name evidence="21" type="primary">TEL1</name>
    <name evidence="21" type="ORF">LTR09_010660</name>
</gene>
<feature type="region of interest" description="Disordered" evidence="17">
    <location>
        <begin position="180"/>
        <end position="220"/>
    </location>
</feature>
<comment type="caution">
    <text evidence="21">The sequence shown here is derived from an EMBL/GenBank/DDBJ whole genome shotgun (WGS) entry which is preliminary data.</text>
</comment>
<dbReference type="GO" id="GO:0006281">
    <property type="term" value="P:DNA repair"/>
    <property type="evidence" value="ECO:0007669"/>
    <property type="project" value="InterPro"/>
</dbReference>